<evidence type="ECO:0000256" key="1">
    <source>
        <dbReference type="SAM" id="Phobius"/>
    </source>
</evidence>
<name>A0A4Q2S321_9ACTN</name>
<comment type="caution">
    <text evidence="2">The sequence shown here is derived from an EMBL/GenBank/DDBJ whole genome shotgun (WGS) entry which is preliminary data.</text>
</comment>
<evidence type="ECO:0008006" key="4">
    <source>
        <dbReference type="Google" id="ProtNLM"/>
    </source>
</evidence>
<reference evidence="2 3" key="1">
    <citation type="submission" date="2019-01" db="EMBL/GenBank/DDBJ databases">
        <title>Novel species of Nocardioides.</title>
        <authorList>
            <person name="Liu Q."/>
            <person name="Xin Y.-H."/>
        </authorList>
    </citation>
    <scope>NUCLEOTIDE SEQUENCE [LARGE SCALE GENOMIC DNA]</scope>
    <source>
        <strain evidence="2 3">CGMCC 4.6882</strain>
    </source>
</reference>
<dbReference type="EMBL" id="SDWT01000001">
    <property type="protein sequence ID" value="RYB94503.1"/>
    <property type="molecule type" value="Genomic_DNA"/>
</dbReference>
<sequence>MAEEPLNPLEIPDDTTKAGLAGWMLESVARSYALRLAALVALLGATIAALSPDAPAGPRIAMVVVGVATAFALLASQLGSWRRSRQWGLIVVTGLVSLALLVTVVRLG</sequence>
<feature type="transmembrane region" description="Helical" evidence="1">
    <location>
        <begin position="87"/>
        <end position="107"/>
    </location>
</feature>
<keyword evidence="3" id="KW-1185">Reference proteome</keyword>
<gene>
    <name evidence="2" type="ORF">EUA93_09200</name>
</gene>
<feature type="transmembrane region" description="Helical" evidence="1">
    <location>
        <begin position="56"/>
        <end position="75"/>
    </location>
</feature>
<keyword evidence="1" id="KW-0472">Membrane</keyword>
<dbReference type="Proteomes" id="UP000294071">
    <property type="component" value="Unassembled WGS sequence"/>
</dbReference>
<proteinExistence type="predicted"/>
<feature type="transmembrane region" description="Helical" evidence="1">
    <location>
        <begin position="32"/>
        <end position="50"/>
    </location>
</feature>
<accession>A0A4Q2S321</accession>
<evidence type="ECO:0000313" key="2">
    <source>
        <dbReference type="EMBL" id="RYB94503.1"/>
    </source>
</evidence>
<dbReference type="AlphaFoldDB" id="A0A4Q2S321"/>
<dbReference type="RefSeq" id="WP_129399854.1">
    <property type="nucleotide sequence ID" value="NZ_SDWT01000001.1"/>
</dbReference>
<keyword evidence="1" id="KW-0812">Transmembrane</keyword>
<organism evidence="2 3">
    <name type="scientific">Nocardioides oleivorans</name>
    <dbReference type="NCBI Taxonomy" id="273676"/>
    <lineage>
        <taxon>Bacteria</taxon>
        <taxon>Bacillati</taxon>
        <taxon>Actinomycetota</taxon>
        <taxon>Actinomycetes</taxon>
        <taxon>Propionibacteriales</taxon>
        <taxon>Nocardioidaceae</taxon>
        <taxon>Nocardioides</taxon>
    </lineage>
</organism>
<protein>
    <recommendedName>
        <fullName evidence="4">DUF202 domain-containing protein</fullName>
    </recommendedName>
</protein>
<evidence type="ECO:0000313" key="3">
    <source>
        <dbReference type="Proteomes" id="UP000294071"/>
    </source>
</evidence>
<keyword evidence="1" id="KW-1133">Transmembrane helix</keyword>